<dbReference type="InterPro" id="IPR042099">
    <property type="entry name" value="ANL_N_sf"/>
</dbReference>
<gene>
    <name evidence="4" type="ORF">QOZ94_003276</name>
</gene>
<dbReference type="EMBL" id="JAUSVY010000008">
    <property type="protein sequence ID" value="MDQ0506465.1"/>
    <property type="molecule type" value="Genomic_DNA"/>
</dbReference>
<evidence type="ECO:0000313" key="4">
    <source>
        <dbReference type="EMBL" id="MDQ0506465.1"/>
    </source>
</evidence>
<protein>
    <submittedName>
        <fullName evidence="4">Malonyl-CoA/methylmalonyl-CoA synthetase</fullName>
        <ecNumber evidence="4">6.2.1.-</ecNumber>
    </submittedName>
</protein>
<keyword evidence="5" id="KW-1185">Reference proteome</keyword>
<dbReference type="Gene3D" id="3.30.300.30">
    <property type="match status" value="1"/>
</dbReference>
<dbReference type="Pfam" id="PF13193">
    <property type="entry name" value="AMP-binding_C"/>
    <property type="match status" value="1"/>
</dbReference>
<dbReference type="InterPro" id="IPR000873">
    <property type="entry name" value="AMP-dep_synth/lig_dom"/>
</dbReference>
<dbReference type="NCBIfam" id="NF005702">
    <property type="entry name" value="PRK07514.1"/>
    <property type="match status" value="1"/>
</dbReference>
<dbReference type="Gene3D" id="3.40.50.12780">
    <property type="entry name" value="N-terminal domain of ligase-like"/>
    <property type="match status" value="1"/>
</dbReference>
<evidence type="ECO:0000259" key="3">
    <source>
        <dbReference type="Pfam" id="PF13193"/>
    </source>
</evidence>
<organism evidence="4 5">
    <name type="scientific">Xanthobacter agilis</name>
    <dbReference type="NCBI Taxonomy" id="47492"/>
    <lineage>
        <taxon>Bacteria</taxon>
        <taxon>Pseudomonadati</taxon>
        <taxon>Pseudomonadota</taxon>
        <taxon>Alphaproteobacteria</taxon>
        <taxon>Hyphomicrobiales</taxon>
        <taxon>Xanthobacteraceae</taxon>
        <taxon>Xanthobacter</taxon>
    </lineage>
</organism>
<dbReference type="InterPro" id="IPR020845">
    <property type="entry name" value="AMP-binding_CS"/>
</dbReference>
<dbReference type="GO" id="GO:0016874">
    <property type="term" value="F:ligase activity"/>
    <property type="evidence" value="ECO:0007669"/>
    <property type="project" value="UniProtKB-KW"/>
</dbReference>
<feature type="domain" description="AMP-binding enzyme C-terminal" evidence="3">
    <location>
        <begin position="431"/>
        <end position="506"/>
    </location>
</feature>
<reference evidence="4 5" key="1">
    <citation type="submission" date="2023-07" db="EMBL/GenBank/DDBJ databases">
        <title>Genomic Encyclopedia of Type Strains, Phase IV (KMG-IV): sequencing the most valuable type-strain genomes for metagenomic binning, comparative biology and taxonomic classification.</title>
        <authorList>
            <person name="Goeker M."/>
        </authorList>
    </citation>
    <scope>NUCLEOTIDE SEQUENCE [LARGE SCALE GENOMIC DNA]</scope>
    <source>
        <strain evidence="4 5">DSM 3770</strain>
    </source>
</reference>
<name>A0ABU0LH57_XANAG</name>
<dbReference type="InterPro" id="IPR045851">
    <property type="entry name" value="AMP-bd_C_sf"/>
</dbReference>
<dbReference type="InterPro" id="IPR025110">
    <property type="entry name" value="AMP-bd_C"/>
</dbReference>
<dbReference type="PANTHER" id="PTHR43201">
    <property type="entry name" value="ACYL-COA SYNTHETASE"/>
    <property type="match status" value="1"/>
</dbReference>
<keyword evidence="4" id="KW-0436">Ligase</keyword>
<evidence type="ECO:0000313" key="5">
    <source>
        <dbReference type="Proteomes" id="UP001241747"/>
    </source>
</evidence>
<evidence type="ECO:0000256" key="1">
    <source>
        <dbReference type="ARBA" id="ARBA00006432"/>
    </source>
</evidence>
<sequence length="523" mass="55969">MSQDQSQNLSQDLSQDQTHANALFGAIRAAMPAPDKALVIHADGRAESYAEALALSGRLANLLVARGVRPGDRVAVQVEKSWPALALYLATVRAGAVYLPLNTAYTLVEVAYFLSDAEPALFVCRPEILAAARALADTVKVPVVETLGSEGAGTLTDAAAALPDAFEDVARGPDDLAAILYTSGTTGRAKGAMLSHGNLLSNALVLKDHWRFTGADVLIHALPIFHTHGLFVASNIILLAGASMIFLPKFDAAEVLALMAKATCLMGVPTFYTRLLDQDGLTRETTRNMRLFVSGSAPLLAETHRAFQERTGHAILERYGMTETNMNTSNPYDGARIAGTVGLPLPGVTLRVTDPDSARVLGPDEIGMIEVKGPNVFKGYWRMPEKTASEFRDGFFITGDLGKIDRQGYVSIVGRGKDLVITGGFNVYPKEVESEIDAIPGVLESAVIGVPHPDFGEGVTAVVVLKAGVRLTEADIHGALAERLAKFKQPKTVFFVAELPRNTMGKVQKNVLRDTYRGTYGVA</sequence>
<comment type="similarity">
    <text evidence="1">Belongs to the ATP-dependent AMP-binding enzyme family.</text>
</comment>
<evidence type="ECO:0000259" key="2">
    <source>
        <dbReference type="Pfam" id="PF00501"/>
    </source>
</evidence>
<comment type="caution">
    <text evidence="4">The sequence shown here is derived from an EMBL/GenBank/DDBJ whole genome shotgun (WGS) entry which is preliminary data.</text>
</comment>
<dbReference type="PANTHER" id="PTHR43201:SF8">
    <property type="entry name" value="ACYL-COA SYNTHETASE FAMILY MEMBER 3"/>
    <property type="match status" value="1"/>
</dbReference>
<dbReference type="Proteomes" id="UP001241747">
    <property type="component" value="Unassembled WGS sequence"/>
</dbReference>
<dbReference type="RefSeq" id="WP_237347512.1">
    <property type="nucleotide sequence ID" value="NZ_JABWGX010000037.1"/>
</dbReference>
<dbReference type="EC" id="6.2.1.-" evidence="4"/>
<dbReference type="PROSITE" id="PS00455">
    <property type="entry name" value="AMP_BINDING"/>
    <property type="match status" value="1"/>
</dbReference>
<dbReference type="CDD" id="cd05941">
    <property type="entry name" value="MCS"/>
    <property type="match status" value="1"/>
</dbReference>
<dbReference type="Pfam" id="PF00501">
    <property type="entry name" value="AMP-binding"/>
    <property type="match status" value="1"/>
</dbReference>
<proteinExistence type="inferred from homology"/>
<accession>A0ABU0LH57</accession>
<feature type="domain" description="AMP-dependent synthetase/ligase" evidence="2">
    <location>
        <begin position="30"/>
        <end position="381"/>
    </location>
</feature>
<dbReference type="SUPFAM" id="SSF56801">
    <property type="entry name" value="Acetyl-CoA synthetase-like"/>
    <property type="match status" value="1"/>
</dbReference>